<sequence length="299" mass="32880">MTRADVTRALPPRSPETRPRASPGRGVRDGGGARRDGRDRRDRRDGRTGGLRLVTALGLGTVVGLTAVLAGCGGPNGGGAVSRSYPWHTGIVSTTFWVGEVFDPDADDGSQVYSTYDDDWQGSYGGCDGVVQGRLCRTERRTAANGWFPRHMAPRENPFYLDVPYDDVNDRIGLRDRDRVVPWAGDPAYRRHRGDEDFSYLKNRWVQLRKGTRTCYGQVQDAGPGTYHDSRYVFGAGNSRPANKRFNGAGMDVSPALNGCLGFAELDGEDDRISWRFVEAGAVPDGPWRRIVTTSQVSH</sequence>
<keyword evidence="2" id="KW-1185">Reference proteome</keyword>
<accession>A0ACD1E5Y0</accession>
<evidence type="ECO:0000313" key="1">
    <source>
        <dbReference type="EMBL" id="QWS34325.1"/>
    </source>
</evidence>
<reference evidence="1" key="1">
    <citation type="submission" date="2021-06" db="EMBL/GenBank/DDBJ databases">
        <authorList>
            <person name="Ellington A.J."/>
            <person name="Bryan N.C."/>
            <person name="Christner B.C."/>
            <person name="Reisch C.R."/>
        </authorList>
    </citation>
    <scope>NUCLEOTIDE SEQUENCE</scope>
    <source>
        <strain evidence="1">L6-1</strain>
    </source>
</reference>
<dbReference type="EMBL" id="CP076544">
    <property type="protein sequence ID" value="QWS34325.1"/>
    <property type="molecule type" value="Genomic_DNA"/>
</dbReference>
<proteinExistence type="predicted"/>
<gene>
    <name evidence="1" type="ORF">KM842_03885</name>
</gene>
<organism evidence="1 2">
    <name type="scientific">Curtobacterium aetherium</name>
    <dbReference type="NCBI Taxonomy" id="2841594"/>
    <lineage>
        <taxon>Bacteria</taxon>
        <taxon>Bacillati</taxon>
        <taxon>Actinomycetota</taxon>
        <taxon>Actinomycetes</taxon>
        <taxon>Micrococcales</taxon>
        <taxon>Microbacteriaceae</taxon>
        <taxon>Curtobacterium</taxon>
    </lineage>
</organism>
<protein>
    <submittedName>
        <fullName evidence="1">Uncharacterized protein</fullName>
    </submittedName>
</protein>
<dbReference type="Proteomes" id="UP000681794">
    <property type="component" value="Chromosome"/>
</dbReference>
<name>A0ACD1E5Y0_9MICO</name>
<evidence type="ECO:0000313" key="2">
    <source>
        <dbReference type="Proteomes" id="UP000681794"/>
    </source>
</evidence>